<dbReference type="SUPFAM" id="SSF52540">
    <property type="entry name" value="P-loop containing nucleoside triphosphate hydrolases"/>
    <property type="match status" value="1"/>
</dbReference>
<dbReference type="EMBL" id="MFYX01000083">
    <property type="protein sequence ID" value="OGK03737.1"/>
    <property type="molecule type" value="Genomic_DNA"/>
</dbReference>
<evidence type="ECO:0000256" key="1">
    <source>
        <dbReference type="ARBA" id="ARBA00011738"/>
    </source>
</evidence>
<feature type="binding site" evidence="8">
    <location>
        <position position="13"/>
    </location>
    <ligand>
        <name>Mg(2+)</name>
        <dbReference type="ChEBI" id="CHEBI:18420"/>
    </ligand>
</feature>
<evidence type="ECO:0000256" key="5">
    <source>
        <dbReference type="ARBA" id="ARBA00022755"/>
    </source>
</evidence>
<comment type="function">
    <text evidence="8">Plays an important role in the de novo pathway of purine nucleotide biosynthesis. Catalyzes the first committed step in the biosynthesis of AMP from IMP.</text>
</comment>
<keyword evidence="4 8" id="KW-0547">Nucleotide-binding</keyword>
<accession>A0A1F7FB72</accession>
<dbReference type="FunFam" id="1.10.300.10:FF:000001">
    <property type="entry name" value="Adenylosuccinate synthetase"/>
    <property type="match status" value="1"/>
</dbReference>
<dbReference type="HAMAP" id="MF_00011">
    <property type="entry name" value="Adenylosucc_synth"/>
    <property type="match status" value="1"/>
</dbReference>
<dbReference type="GO" id="GO:0000287">
    <property type="term" value="F:magnesium ion binding"/>
    <property type="evidence" value="ECO:0007669"/>
    <property type="project" value="UniProtKB-UniRule"/>
</dbReference>
<evidence type="ECO:0000256" key="10">
    <source>
        <dbReference type="RuleBase" id="RU000520"/>
    </source>
</evidence>
<feature type="binding site" evidence="8">
    <location>
        <position position="305"/>
    </location>
    <ligand>
        <name>GTP</name>
        <dbReference type="ChEBI" id="CHEBI:37565"/>
    </ligand>
</feature>
<feature type="binding site" evidence="8">
    <location>
        <position position="40"/>
    </location>
    <ligand>
        <name>Mg(2+)</name>
        <dbReference type="ChEBI" id="CHEBI:18420"/>
    </ligand>
</feature>
<dbReference type="GO" id="GO:0046040">
    <property type="term" value="P:IMP metabolic process"/>
    <property type="evidence" value="ECO:0007669"/>
    <property type="project" value="TreeGrafter"/>
</dbReference>
<proteinExistence type="inferred from homology"/>
<keyword evidence="8" id="KW-0963">Cytoplasm</keyword>
<feature type="binding site" evidence="8">
    <location>
        <position position="143"/>
    </location>
    <ligand>
        <name>IMP</name>
        <dbReference type="ChEBI" id="CHEBI:58053"/>
        <note>ligand shared between dimeric partners</note>
    </ligand>
</feature>
<dbReference type="InterPro" id="IPR033128">
    <property type="entry name" value="Adenylosuccin_syn_Lys_AS"/>
</dbReference>
<dbReference type="InterPro" id="IPR042111">
    <property type="entry name" value="Adenylosuccinate_synth_dom3"/>
</dbReference>
<dbReference type="AlphaFoldDB" id="A0A1F7FB72"/>
<feature type="binding site" evidence="8">
    <location>
        <begin position="413"/>
        <end position="415"/>
    </location>
    <ligand>
        <name>GTP</name>
        <dbReference type="ChEBI" id="CHEBI:37565"/>
    </ligand>
</feature>
<dbReference type="InterPro" id="IPR018220">
    <property type="entry name" value="Adenylosuccin_syn_GTP-bd"/>
</dbReference>
<protein>
    <recommendedName>
        <fullName evidence="8 10">Adenylosuccinate synthetase</fullName>
        <shortName evidence="8">AMPSase</shortName>
        <shortName evidence="8">AdSS</shortName>
        <ecNumber evidence="8 10">6.3.4.4</ecNumber>
    </recommendedName>
    <alternativeName>
        <fullName evidence="8">IMP--aspartate ligase</fullName>
    </alternativeName>
</protein>
<dbReference type="Gene3D" id="3.40.440.10">
    <property type="entry name" value="Adenylosuccinate Synthetase, subunit A, domain 1"/>
    <property type="match status" value="1"/>
</dbReference>
<dbReference type="SMART" id="SM00788">
    <property type="entry name" value="Adenylsucc_synt"/>
    <property type="match status" value="1"/>
</dbReference>
<feature type="binding site" description="in other chain" evidence="8">
    <location>
        <position position="303"/>
    </location>
    <ligand>
        <name>IMP</name>
        <dbReference type="ChEBI" id="CHEBI:58053"/>
        <note>ligand shared between dimeric partners</note>
    </ligand>
</feature>
<reference evidence="11 12" key="1">
    <citation type="journal article" date="2016" name="Nat. Commun.">
        <title>Thousands of microbial genomes shed light on interconnected biogeochemical processes in an aquifer system.</title>
        <authorList>
            <person name="Anantharaman K."/>
            <person name="Brown C.T."/>
            <person name="Hug L.A."/>
            <person name="Sharon I."/>
            <person name="Castelle C.J."/>
            <person name="Probst A.J."/>
            <person name="Thomas B.C."/>
            <person name="Singh A."/>
            <person name="Wilkins M.J."/>
            <person name="Karaoz U."/>
            <person name="Brodie E.L."/>
            <person name="Williams K.H."/>
            <person name="Hubbard S.S."/>
            <person name="Banfield J.F."/>
        </authorList>
    </citation>
    <scope>NUCLEOTIDE SEQUENCE [LARGE SCALE GENOMIC DNA]</scope>
</reference>
<dbReference type="InterPro" id="IPR027417">
    <property type="entry name" value="P-loop_NTPase"/>
</dbReference>
<dbReference type="PANTHER" id="PTHR11846:SF0">
    <property type="entry name" value="ADENYLOSUCCINATE SYNTHETASE"/>
    <property type="match status" value="1"/>
</dbReference>
<dbReference type="UniPathway" id="UPA00075">
    <property type="reaction ID" value="UER00335"/>
</dbReference>
<comment type="similarity">
    <text evidence="8 10">Belongs to the adenylosuccinate synthetase family.</text>
</comment>
<dbReference type="CDD" id="cd03108">
    <property type="entry name" value="AdSS"/>
    <property type="match status" value="1"/>
</dbReference>
<feature type="binding site" description="in other chain" evidence="8">
    <location>
        <begin position="38"/>
        <end position="41"/>
    </location>
    <ligand>
        <name>IMP</name>
        <dbReference type="ChEBI" id="CHEBI:58053"/>
        <note>ligand shared between dimeric partners</note>
    </ligand>
</feature>
<organism evidence="11 12">
    <name type="scientific">Candidatus Raymondbacteria bacterium RIFOXYD12_FULL_49_13</name>
    <dbReference type="NCBI Taxonomy" id="1817890"/>
    <lineage>
        <taxon>Bacteria</taxon>
        <taxon>Raymondiibacteriota</taxon>
    </lineage>
</organism>
<dbReference type="GO" id="GO:0004019">
    <property type="term" value="F:adenylosuccinate synthase activity"/>
    <property type="evidence" value="ECO:0007669"/>
    <property type="project" value="UniProtKB-UniRule"/>
</dbReference>
<feature type="binding site" description="in other chain" evidence="8">
    <location>
        <begin position="13"/>
        <end position="16"/>
    </location>
    <ligand>
        <name>IMP</name>
        <dbReference type="ChEBI" id="CHEBI:58053"/>
        <note>ligand shared between dimeric partners</note>
    </ligand>
</feature>
<dbReference type="Proteomes" id="UP000179243">
    <property type="component" value="Unassembled WGS sequence"/>
</dbReference>
<feature type="binding site" description="in other chain" evidence="8">
    <location>
        <position position="239"/>
    </location>
    <ligand>
        <name>IMP</name>
        <dbReference type="ChEBI" id="CHEBI:58053"/>
        <note>ligand shared between dimeric partners</note>
    </ligand>
</feature>
<dbReference type="InterPro" id="IPR001114">
    <property type="entry name" value="Adenylosuccinate_synthetase"/>
</dbReference>
<evidence type="ECO:0000313" key="11">
    <source>
        <dbReference type="EMBL" id="OGK03737.1"/>
    </source>
</evidence>
<feature type="active site" description="Proton donor" evidence="8">
    <location>
        <position position="41"/>
    </location>
</feature>
<dbReference type="EC" id="6.3.4.4" evidence="8 10"/>
<dbReference type="PANTHER" id="PTHR11846">
    <property type="entry name" value="ADENYLOSUCCINATE SYNTHETASE"/>
    <property type="match status" value="1"/>
</dbReference>
<name>A0A1F7FB72_UNCRA</name>
<keyword evidence="7 8" id="KW-0342">GTP-binding</keyword>
<evidence type="ECO:0000256" key="7">
    <source>
        <dbReference type="ARBA" id="ARBA00023134"/>
    </source>
</evidence>
<dbReference type="NCBIfam" id="NF002223">
    <property type="entry name" value="PRK01117.1"/>
    <property type="match status" value="1"/>
</dbReference>
<dbReference type="PROSITE" id="PS00513">
    <property type="entry name" value="ADENYLOSUCCIN_SYN_2"/>
    <property type="match status" value="1"/>
</dbReference>
<comment type="pathway">
    <text evidence="8 10">Purine metabolism; AMP biosynthesis via de novo pathway; AMP from IMP: step 1/2.</text>
</comment>
<evidence type="ECO:0000256" key="2">
    <source>
        <dbReference type="ARBA" id="ARBA00022598"/>
    </source>
</evidence>
<feature type="binding site" description="in other chain" evidence="8">
    <location>
        <position position="129"/>
    </location>
    <ligand>
        <name>IMP</name>
        <dbReference type="ChEBI" id="CHEBI:58053"/>
        <note>ligand shared between dimeric partners</note>
    </ligand>
</feature>
<dbReference type="GO" id="GO:0005525">
    <property type="term" value="F:GTP binding"/>
    <property type="evidence" value="ECO:0007669"/>
    <property type="project" value="UniProtKB-UniRule"/>
</dbReference>
<evidence type="ECO:0000256" key="3">
    <source>
        <dbReference type="ARBA" id="ARBA00022723"/>
    </source>
</evidence>
<dbReference type="Gene3D" id="3.90.170.10">
    <property type="entry name" value="Adenylosuccinate Synthetase, subunit A, domain 3"/>
    <property type="match status" value="1"/>
</dbReference>
<comment type="caution">
    <text evidence="11">The sequence shown here is derived from an EMBL/GenBank/DDBJ whole genome shotgun (WGS) entry which is preliminary data.</text>
</comment>
<feature type="binding site" evidence="8">
    <location>
        <begin position="299"/>
        <end position="305"/>
    </location>
    <ligand>
        <name>substrate</name>
    </ligand>
</feature>
<evidence type="ECO:0000256" key="9">
    <source>
        <dbReference type="PROSITE-ProRule" id="PRU10134"/>
    </source>
</evidence>
<evidence type="ECO:0000256" key="4">
    <source>
        <dbReference type="ARBA" id="ARBA00022741"/>
    </source>
</evidence>
<sequence>MANRIIIGAQWGDEGKAKIVDYLTEHSDIVVRFQGGANAGHTVIVKGTKFIFHLIPAGIMHPGKECVIGNGVVLDPAQFLKELKEISDKGLDYAGRVFLSDRATIVMPYHIALDQLREKMRGNSKIGTTGRGIGPAYMDKVGRWGIRVGDLLSVHALSEKVTMNLEEKNALITKVFGEKPFNAEKLIADYLAFGEQLKPYITDTSVFLAKAAQNGKNLLFEGAQGTMLDVDHGTYPFVTSSNTIAGSACCGSGIGPTHIHSVIGITKAYTTRVGNGPFPTELTDEMGERIRNVGGEYGATTGRPRRCGWFDAVQMKKAHQLNGFTSLAITKLDVLDSFPKMRICTSYTLNGETIDTFPGNIDECAAVTPVYEEMDGWNCSTSAAREFSDLPEKAQRYLERLSQLVGVPMSLVSVGPERDQTIVNSDF</sequence>
<evidence type="ECO:0000256" key="6">
    <source>
        <dbReference type="ARBA" id="ARBA00022842"/>
    </source>
</evidence>
<feature type="binding site" evidence="8">
    <location>
        <begin position="40"/>
        <end position="42"/>
    </location>
    <ligand>
        <name>GTP</name>
        <dbReference type="ChEBI" id="CHEBI:37565"/>
    </ligand>
</feature>
<dbReference type="FunFam" id="3.90.170.10:FF:000001">
    <property type="entry name" value="Adenylosuccinate synthetase"/>
    <property type="match status" value="1"/>
</dbReference>
<dbReference type="PROSITE" id="PS01266">
    <property type="entry name" value="ADENYLOSUCCIN_SYN_1"/>
    <property type="match status" value="1"/>
</dbReference>
<dbReference type="GO" id="GO:0044208">
    <property type="term" value="P:'de novo' AMP biosynthetic process"/>
    <property type="evidence" value="ECO:0007669"/>
    <property type="project" value="UniProtKB-UniRule"/>
</dbReference>
<feature type="binding site" evidence="8">
    <location>
        <begin position="12"/>
        <end position="18"/>
    </location>
    <ligand>
        <name>GTP</name>
        <dbReference type="ChEBI" id="CHEBI:37565"/>
    </ligand>
</feature>
<feature type="binding site" evidence="8">
    <location>
        <begin position="331"/>
        <end position="333"/>
    </location>
    <ligand>
        <name>GTP</name>
        <dbReference type="ChEBI" id="CHEBI:37565"/>
    </ligand>
</feature>
<keyword evidence="3 8" id="KW-0479">Metal-binding</keyword>
<comment type="subcellular location">
    <subcellularLocation>
        <location evidence="8">Cytoplasm</location>
    </subcellularLocation>
</comment>
<comment type="cofactor">
    <cofactor evidence="8">
        <name>Mg(2+)</name>
        <dbReference type="ChEBI" id="CHEBI:18420"/>
    </cofactor>
    <text evidence="8">Binds 1 Mg(2+) ion per subunit.</text>
</comment>
<feature type="active site" description="Proton acceptor" evidence="8">
    <location>
        <position position="13"/>
    </location>
</feature>
<dbReference type="GO" id="GO:0005737">
    <property type="term" value="C:cytoplasm"/>
    <property type="evidence" value="ECO:0007669"/>
    <property type="project" value="UniProtKB-SubCell"/>
</dbReference>
<dbReference type="Gene3D" id="1.10.300.10">
    <property type="entry name" value="Adenylosuccinate Synthetase, subunit A, domain 2"/>
    <property type="match status" value="1"/>
</dbReference>
<comment type="subunit">
    <text evidence="1 8">Homodimer.</text>
</comment>
<feature type="binding site" description="in other chain" evidence="8">
    <location>
        <position position="224"/>
    </location>
    <ligand>
        <name>IMP</name>
        <dbReference type="ChEBI" id="CHEBI:58053"/>
        <note>ligand shared between dimeric partners</note>
    </ligand>
</feature>
<evidence type="ECO:0000256" key="8">
    <source>
        <dbReference type="HAMAP-Rule" id="MF_00011"/>
    </source>
</evidence>
<keyword evidence="5 8" id="KW-0658">Purine biosynthesis</keyword>
<dbReference type="Pfam" id="PF00709">
    <property type="entry name" value="Adenylsucc_synt"/>
    <property type="match status" value="1"/>
</dbReference>
<keyword evidence="2 8" id="KW-0436">Ligase</keyword>
<evidence type="ECO:0000313" key="12">
    <source>
        <dbReference type="Proteomes" id="UP000179243"/>
    </source>
</evidence>
<dbReference type="InterPro" id="IPR042110">
    <property type="entry name" value="Adenylosuccinate_synth_dom2"/>
</dbReference>
<keyword evidence="6 8" id="KW-0460">Magnesium</keyword>
<dbReference type="InterPro" id="IPR042109">
    <property type="entry name" value="Adenylosuccinate_synth_dom1"/>
</dbReference>
<feature type="active site" evidence="9">
    <location>
        <position position="140"/>
    </location>
</feature>
<comment type="catalytic activity">
    <reaction evidence="8 10">
        <text>IMP + L-aspartate + GTP = N(6)-(1,2-dicarboxyethyl)-AMP + GDP + phosphate + 2 H(+)</text>
        <dbReference type="Rhea" id="RHEA:15753"/>
        <dbReference type="ChEBI" id="CHEBI:15378"/>
        <dbReference type="ChEBI" id="CHEBI:29991"/>
        <dbReference type="ChEBI" id="CHEBI:37565"/>
        <dbReference type="ChEBI" id="CHEBI:43474"/>
        <dbReference type="ChEBI" id="CHEBI:57567"/>
        <dbReference type="ChEBI" id="CHEBI:58053"/>
        <dbReference type="ChEBI" id="CHEBI:58189"/>
        <dbReference type="EC" id="6.3.4.4"/>
    </reaction>
</comment>
<dbReference type="NCBIfam" id="TIGR00184">
    <property type="entry name" value="purA"/>
    <property type="match status" value="1"/>
</dbReference>
<gene>
    <name evidence="8" type="primary">purA</name>
    <name evidence="11" type="ORF">A2519_01965</name>
</gene>